<protein>
    <submittedName>
        <fullName evidence="1">Uncharacterized protein</fullName>
    </submittedName>
</protein>
<sequence length="74" mass="8510">MLRDVFLGRYRPVGTEGKERERFVLGLASGLISARPRLQAWLLNYHGAEKDDVEEIWNAVHLHHGELHPQPTQP</sequence>
<evidence type="ECO:0000313" key="1">
    <source>
        <dbReference type="EMBL" id="OAD61918.1"/>
    </source>
</evidence>
<dbReference type="AlphaFoldDB" id="A0A310STI2"/>
<organism evidence="1 2">
    <name type="scientific">Eufriesea mexicana</name>
    <dbReference type="NCBI Taxonomy" id="516756"/>
    <lineage>
        <taxon>Eukaryota</taxon>
        <taxon>Metazoa</taxon>
        <taxon>Ecdysozoa</taxon>
        <taxon>Arthropoda</taxon>
        <taxon>Hexapoda</taxon>
        <taxon>Insecta</taxon>
        <taxon>Pterygota</taxon>
        <taxon>Neoptera</taxon>
        <taxon>Endopterygota</taxon>
        <taxon>Hymenoptera</taxon>
        <taxon>Apocrita</taxon>
        <taxon>Aculeata</taxon>
        <taxon>Apoidea</taxon>
        <taxon>Anthophila</taxon>
        <taxon>Apidae</taxon>
        <taxon>Eufriesea</taxon>
    </lineage>
</organism>
<name>A0A310STI2_9HYME</name>
<proteinExistence type="predicted"/>
<accession>A0A310STI2</accession>
<evidence type="ECO:0000313" key="2">
    <source>
        <dbReference type="Proteomes" id="UP000250275"/>
    </source>
</evidence>
<dbReference type="Proteomes" id="UP000250275">
    <property type="component" value="Unassembled WGS sequence"/>
</dbReference>
<keyword evidence="2" id="KW-1185">Reference proteome</keyword>
<dbReference type="EMBL" id="KQ760118">
    <property type="protein sequence ID" value="OAD61918.1"/>
    <property type="molecule type" value="Genomic_DNA"/>
</dbReference>
<gene>
    <name evidence="1" type="ORF">WN48_01797</name>
</gene>
<reference evidence="1 2" key="1">
    <citation type="submission" date="2015-07" db="EMBL/GenBank/DDBJ databases">
        <title>The genome of Eufriesea mexicana.</title>
        <authorList>
            <person name="Pan H."/>
            <person name="Kapheim K."/>
        </authorList>
    </citation>
    <scope>NUCLEOTIDE SEQUENCE [LARGE SCALE GENOMIC DNA]</scope>
    <source>
        <strain evidence="1">0111107269</strain>
        <tissue evidence="1">Whole body</tissue>
    </source>
</reference>